<keyword evidence="1" id="KW-0677">Repeat</keyword>
<feature type="repeat" description="TPR" evidence="3">
    <location>
        <begin position="161"/>
        <end position="194"/>
    </location>
</feature>
<comment type="caution">
    <text evidence="7">The sequence shown here is derived from an EMBL/GenBank/DDBJ whole genome shotgun (WGS) entry which is preliminary data.</text>
</comment>
<dbReference type="Pfam" id="PF07719">
    <property type="entry name" value="TPR_2"/>
    <property type="match status" value="1"/>
</dbReference>
<dbReference type="Gene3D" id="1.25.40.10">
    <property type="entry name" value="Tetratricopeptide repeat domain"/>
    <property type="match status" value="1"/>
</dbReference>
<dbReference type="InterPro" id="IPR013105">
    <property type="entry name" value="TPR_2"/>
</dbReference>
<name>A0ABR2ZAX9_9AGAR</name>
<evidence type="ECO:0000256" key="5">
    <source>
        <dbReference type="SAM" id="MobiDB-lite"/>
    </source>
</evidence>
<dbReference type="EMBL" id="JBBXMP010000305">
    <property type="protein sequence ID" value="KAL0058510.1"/>
    <property type="molecule type" value="Genomic_DNA"/>
</dbReference>
<dbReference type="InterPro" id="IPR019734">
    <property type="entry name" value="TPR_rpt"/>
</dbReference>
<organism evidence="7 8">
    <name type="scientific">Marasmius tenuissimus</name>
    <dbReference type="NCBI Taxonomy" id="585030"/>
    <lineage>
        <taxon>Eukaryota</taxon>
        <taxon>Fungi</taxon>
        <taxon>Dikarya</taxon>
        <taxon>Basidiomycota</taxon>
        <taxon>Agaricomycotina</taxon>
        <taxon>Agaricomycetes</taxon>
        <taxon>Agaricomycetidae</taxon>
        <taxon>Agaricales</taxon>
        <taxon>Marasmiineae</taxon>
        <taxon>Marasmiaceae</taxon>
        <taxon>Marasmius</taxon>
    </lineage>
</organism>
<dbReference type="InterPro" id="IPR051966">
    <property type="entry name" value="RPAP3"/>
</dbReference>
<dbReference type="PANTHER" id="PTHR46423:SF1">
    <property type="entry name" value="RNA POLYMERASE II-ASSOCIATED PROTEIN 3"/>
    <property type="match status" value="1"/>
</dbReference>
<reference evidence="7 8" key="1">
    <citation type="submission" date="2024-05" db="EMBL/GenBank/DDBJ databases">
        <title>A draft genome resource for the thread blight pathogen Marasmius tenuissimus strain MS-2.</title>
        <authorList>
            <person name="Yulfo-Soto G.E."/>
            <person name="Baruah I.K."/>
            <person name="Amoako-Attah I."/>
            <person name="Bukari Y."/>
            <person name="Meinhardt L.W."/>
            <person name="Bailey B.A."/>
            <person name="Cohen S.P."/>
        </authorList>
    </citation>
    <scope>NUCLEOTIDE SEQUENCE [LARGE SCALE GENOMIC DNA]</scope>
    <source>
        <strain evidence="7 8">MS-2</strain>
    </source>
</reference>
<keyword evidence="2 3" id="KW-0802">TPR repeat</keyword>
<evidence type="ECO:0000313" key="8">
    <source>
        <dbReference type="Proteomes" id="UP001437256"/>
    </source>
</evidence>
<dbReference type="SMART" id="SM00028">
    <property type="entry name" value="TPR"/>
    <property type="match status" value="3"/>
</dbReference>
<sequence>MSGSTTTKFKAGDPLNPYDPASFNLGDEGPAARLDAGTGPASVLSDMMKDPSKMKSFMEMMKADMEDAKRRGETMQERAMREKREWAEADAKSAKLKDEANAAFRKGDFKDAFLMYSTCMEISQHEPLYRLNRAAAALQLKLYTTAVKDASSCVDDNHNVAKAYFRRSQALRYLGKLEEARRDLEKARSMQPKDATLNREEEILTNIESMSKDDLSAWVSEQGGRSTDDLFGEKGLDEWVERKMNEMGANLRHQMMF</sequence>
<proteinExistence type="predicted"/>
<evidence type="ECO:0000256" key="2">
    <source>
        <dbReference type="ARBA" id="ARBA00022803"/>
    </source>
</evidence>
<dbReference type="EMBL" id="JBBXMP010000305">
    <property type="protein sequence ID" value="KAL0058507.1"/>
    <property type="molecule type" value="Genomic_DNA"/>
</dbReference>
<evidence type="ECO:0000313" key="7">
    <source>
        <dbReference type="EMBL" id="KAL0058510.1"/>
    </source>
</evidence>
<feature type="region of interest" description="Disordered" evidence="5">
    <location>
        <begin position="1"/>
        <end position="47"/>
    </location>
</feature>
<dbReference type="PANTHER" id="PTHR46423">
    <property type="entry name" value="RNA POLYMERASE II-ASSOCIATED PROTEIN 3"/>
    <property type="match status" value="1"/>
</dbReference>
<dbReference type="PROSITE" id="PS50005">
    <property type="entry name" value="TPR"/>
    <property type="match status" value="1"/>
</dbReference>
<protein>
    <recommendedName>
        <fullName evidence="9">TPR-like protein</fullName>
    </recommendedName>
</protein>
<evidence type="ECO:0000256" key="3">
    <source>
        <dbReference type="PROSITE-ProRule" id="PRU00339"/>
    </source>
</evidence>
<accession>A0ABR2ZAX9</accession>
<gene>
    <name evidence="6" type="ORF">AAF712_014801</name>
    <name evidence="7" type="ORF">AAF712_014804</name>
</gene>
<dbReference type="Proteomes" id="UP001437256">
    <property type="component" value="Unassembled WGS sequence"/>
</dbReference>
<evidence type="ECO:0008006" key="9">
    <source>
        <dbReference type="Google" id="ProtNLM"/>
    </source>
</evidence>
<feature type="coiled-coil region" evidence="4">
    <location>
        <begin position="58"/>
        <end position="85"/>
    </location>
</feature>
<evidence type="ECO:0000256" key="1">
    <source>
        <dbReference type="ARBA" id="ARBA00022737"/>
    </source>
</evidence>
<evidence type="ECO:0000313" key="6">
    <source>
        <dbReference type="EMBL" id="KAL0058507.1"/>
    </source>
</evidence>
<keyword evidence="4" id="KW-0175">Coiled coil</keyword>
<evidence type="ECO:0000256" key="4">
    <source>
        <dbReference type="SAM" id="Coils"/>
    </source>
</evidence>
<keyword evidence="8" id="KW-1185">Reference proteome</keyword>
<dbReference type="SUPFAM" id="SSF48452">
    <property type="entry name" value="TPR-like"/>
    <property type="match status" value="1"/>
</dbReference>
<dbReference type="InterPro" id="IPR011990">
    <property type="entry name" value="TPR-like_helical_dom_sf"/>
</dbReference>